<gene>
    <name evidence="1" type="primary">slyX</name>
    <name evidence="4" type="ORF">KY465_10985</name>
</gene>
<dbReference type="HAMAP" id="MF_00715">
    <property type="entry name" value="SlyX"/>
    <property type="match status" value="1"/>
</dbReference>
<keyword evidence="2" id="KW-0175">Coiled coil</keyword>
<evidence type="ECO:0000313" key="5">
    <source>
        <dbReference type="Proteomes" id="UP001430804"/>
    </source>
</evidence>
<evidence type="ECO:0000313" key="4">
    <source>
        <dbReference type="EMBL" id="MBW3097804.1"/>
    </source>
</evidence>
<dbReference type="PROSITE" id="PS51430">
    <property type="entry name" value="KAIA_N"/>
    <property type="match status" value="1"/>
</dbReference>
<proteinExistence type="inferred from homology"/>
<dbReference type="EMBL" id="JAHWQX010000002">
    <property type="protein sequence ID" value="MBW3097804.1"/>
    <property type="molecule type" value="Genomic_DNA"/>
</dbReference>
<dbReference type="Proteomes" id="UP001430804">
    <property type="component" value="Unassembled WGS sequence"/>
</dbReference>
<dbReference type="RefSeq" id="WP_219201677.1">
    <property type="nucleotide sequence ID" value="NZ_JAHWQX010000002.1"/>
</dbReference>
<feature type="domain" description="KaiA N-terminal" evidence="3">
    <location>
        <begin position="1"/>
        <end position="44"/>
    </location>
</feature>
<organism evidence="4 5">
    <name type="scientific">Pseudohoeflea coraliihabitans</name>
    <dbReference type="NCBI Taxonomy" id="2860393"/>
    <lineage>
        <taxon>Bacteria</taxon>
        <taxon>Pseudomonadati</taxon>
        <taxon>Pseudomonadota</taxon>
        <taxon>Alphaproteobacteria</taxon>
        <taxon>Hyphomicrobiales</taxon>
        <taxon>Rhizobiaceae</taxon>
        <taxon>Pseudohoeflea</taxon>
    </lineage>
</organism>
<evidence type="ECO:0000259" key="3">
    <source>
        <dbReference type="PROSITE" id="PS51430"/>
    </source>
</evidence>
<protein>
    <recommendedName>
        <fullName evidence="1">Protein SlyX homolog</fullName>
    </recommendedName>
</protein>
<sequence>MSDTVEARLLALEELAAHQAETIEDLSAQLAQQWRLIERLQQRFGDMADRFEDIEDQTRAAQPTQKPPHW</sequence>
<comment type="similarity">
    <text evidence="1">Belongs to the SlyX family.</text>
</comment>
<comment type="caution">
    <text evidence="4">The sequence shown here is derived from an EMBL/GenBank/DDBJ whole genome shotgun (WGS) entry which is preliminary data.</text>
</comment>
<keyword evidence="5" id="KW-1185">Reference proteome</keyword>
<accession>A0ABS6WPB2</accession>
<evidence type="ECO:0000256" key="2">
    <source>
        <dbReference type="SAM" id="Coils"/>
    </source>
</evidence>
<feature type="coiled-coil region" evidence="2">
    <location>
        <begin position="23"/>
        <end position="57"/>
    </location>
</feature>
<evidence type="ECO:0000256" key="1">
    <source>
        <dbReference type="HAMAP-Rule" id="MF_00715"/>
    </source>
</evidence>
<dbReference type="InterPro" id="IPR007236">
    <property type="entry name" value="SlyX"/>
</dbReference>
<dbReference type="InterPro" id="IPR020844">
    <property type="entry name" value="Circadian_clock_KaiA_N"/>
</dbReference>
<reference evidence="4" key="1">
    <citation type="submission" date="2021-07" db="EMBL/GenBank/DDBJ databases">
        <title>Pseudohoeflea marina sp. nov. a polyhydroxyalcanoate-producing bacterium.</title>
        <authorList>
            <person name="Zheng W."/>
            <person name="Yu S."/>
            <person name="Huang Y."/>
        </authorList>
    </citation>
    <scope>NUCLEOTIDE SEQUENCE</scope>
    <source>
        <strain evidence="4">DP4N28-3</strain>
    </source>
</reference>
<dbReference type="NCBIfam" id="NF001962">
    <property type="entry name" value="PRK00736.1"/>
    <property type="match status" value="1"/>
</dbReference>
<dbReference type="Pfam" id="PF04102">
    <property type="entry name" value="SlyX"/>
    <property type="match status" value="1"/>
</dbReference>
<name>A0ABS6WPB2_9HYPH</name>